<sequence>AWRTSSWCSSSWWKGVNKDPSDPPERMGWTGFRIWRRQVRRRLDRADIRATKRSDRLLLPLDPEVRRQFQDIPNTALTSEAGPSLIPSRLDTPSAQRHDDDRRTAGCSIEIGPDAKSFPAYATDDDNCEASSIDATEEQEILATLDQAQVDELEVGDALA</sequence>
<organism evidence="2 3">
    <name type="scientific">Prorocentrum cordatum</name>
    <dbReference type="NCBI Taxonomy" id="2364126"/>
    <lineage>
        <taxon>Eukaryota</taxon>
        <taxon>Sar</taxon>
        <taxon>Alveolata</taxon>
        <taxon>Dinophyceae</taxon>
        <taxon>Prorocentrales</taxon>
        <taxon>Prorocentraceae</taxon>
        <taxon>Prorocentrum</taxon>
    </lineage>
</organism>
<gene>
    <name evidence="2" type="ORF">PCOR1329_LOCUS25215</name>
</gene>
<name>A0ABN9RZT4_9DINO</name>
<feature type="compositionally biased region" description="Low complexity" evidence="1">
    <location>
        <begin position="1"/>
        <end position="13"/>
    </location>
</feature>
<feature type="region of interest" description="Disordered" evidence="1">
    <location>
        <begin position="73"/>
        <end position="122"/>
    </location>
</feature>
<evidence type="ECO:0000313" key="3">
    <source>
        <dbReference type="Proteomes" id="UP001189429"/>
    </source>
</evidence>
<evidence type="ECO:0000256" key="1">
    <source>
        <dbReference type="SAM" id="MobiDB-lite"/>
    </source>
</evidence>
<evidence type="ECO:0000313" key="2">
    <source>
        <dbReference type="EMBL" id="CAK0824957.1"/>
    </source>
</evidence>
<proteinExistence type="predicted"/>
<feature type="non-terminal residue" evidence="2">
    <location>
        <position position="160"/>
    </location>
</feature>
<feature type="non-terminal residue" evidence="2">
    <location>
        <position position="1"/>
    </location>
</feature>
<reference evidence="2" key="1">
    <citation type="submission" date="2023-10" db="EMBL/GenBank/DDBJ databases">
        <authorList>
            <person name="Chen Y."/>
            <person name="Shah S."/>
            <person name="Dougan E. K."/>
            <person name="Thang M."/>
            <person name="Chan C."/>
        </authorList>
    </citation>
    <scope>NUCLEOTIDE SEQUENCE [LARGE SCALE GENOMIC DNA]</scope>
</reference>
<dbReference type="Proteomes" id="UP001189429">
    <property type="component" value="Unassembled WGS sequence"/>
</dbReference>
<feature type="region of interest" description="Disordered" evidence="1">
    <location>
        <begin position="1"/>
        <end position="24"/>
    </location>
</feature>
<protein>
    <submittedName>
        <fullName evidence="2">Uncharacterized protein</fullName>
    </submittedName>
</protein>
<accession>A0ABN9RZT4</accession>
<keyword evidence="3" id="KW-1185">Reference proteome</keyword>
<dbReference type="EMBL" id="CAUYUJ010008784">
    <property type="protein sequence ID" value="CAK0824957.1"/>
    <property type="molecule type" value="Genomic_DNA"/>
</dbReference>
<comment type="caution">
    <text evidence="2">The sequence shown here is derived from an EMBL/GenBank/DDBJ whole genome shotgun (WGS) entry which is preliminary data.</text>
</comment>